<dbReference type="InterPro" id="IPR045864">
    <property type="entry name" value="aa-tRNA-synth_II/BPL/LPL"/>
</dbReference>
<dbReference type="PANTHER" id="PTHR43679">
    <property type="entry name" value="OCTANOYLTRANSFERASE LIPM-RELATED"/>
    <property type="match status" value="1"/>
</dbReference>
<dbReference type="SUPFAM" id="SSF55681">
    <property type="entry name" value="Class II aaRS and biotin synthetases"/>
    <property type="match status" value="1"/>
</dbReference>
<gene>
    <name evidence="2" type="ORF">P4S50_13845</name>
</gene>
<dbReference type="InterPro" id="IPR050664">
    <property type="entry name" value="Octanoyltrans_LipM/LipL"/>
</dbReference>
<evidence type="ECO:0000313" key="2">
    <source>
        <dbReference type="EMBL" id="WFD09462.1"/>
    </source>
</evidence>
<dbReference type="PROSITE" id="PS51733">
    <property type="entry name" value="BPL_LPL_CATALYTIC"/>
    <property type="match status" value="1"/>
</dbReference>
<accession>A0ABY8ED94</accession>
<sequence length="270" mass="31242">MQKWRVIRNTTYDGFMNMAIDEAIMKSYKEKKVDPTIRFYTWKPACVSIGYFQKMEEEIDIDTCKRLGIDFVRRTTGGRAVLHDDELTYSIVIDENNPLMNGGIMQTYRYISEGLANGLEMSGVKIDPLTRAHKDIKSDKSSVCFNSKSHYEISINNKKVVGSAQTRKEGIILQHGSIVLDFDVDKLISTIKIDESKKEKLKRITLKKASGIENELGIKIDIDILEENIIKALEKHFNIEIYEDELSDYEMKLATQLYEKYSNDDWNKKR</sequence>
<dbReference type="CDD" id="cd16443">
    <property type="entry name" value="LplA"/>
    <property type="match status" value="1"/>
</dbReference>
<dbReference type="RefSeq" id="WP_277731389.1">
    <property type="nucleotide sequence ID" value="NZ_CP120733.1"/>
</dbReference>
<dbReference type="InterPro" id="IPR004143">
    <property type="entry name" value="BPL_LPL_catalytic"/>
</dbReference>
<evidence type="ECO:0000259" key="1">
    <source>
        <dbReference type="PROSITE" id="PS51733"/>
    </source>
</evidence>
<organism evidence="2 3">
    <name type="scientific">Tepidibacter hydrothermalis</name>
    <dbReference type="NCBI Taxonomy" id="3036126"/>
    <lineage>
        <taxon>Bacteria</taxon>
        <taxon>Bacillati</taxon>
        <taxon>Bacillota</taxon>
        <taxon>Clostridia</taxon>
        <taxon>Peptostreptococcales</taxon>
        <taxon>Peptostreptococcaceae</taxon>
        <taxon>Tepidibacter</taxon>
    </lineage>
</organism>
<keyword evidence="3" id="KW-1185">Reference proteome</keyword>
<name>A0ABY8ED94_9FIRM</name>
<protein>
    <submittedName>
        <fullName evidence="2">Biotin/lipoate A/B protein ligase family protein</fullName>
    </submittedName>
</protein>
<keyword evidence="2" id="KW-0436">Ligase</keyword>
<feature type="domain" description="BPL/LPL catalytic" evidence="1">
    <location>
        <begin position="31"/>
        <end position="241"/>
    </location>
</feature>
<dbReference type="Proteomes" id="UP001222800">
    <property type="component" value="Chromosome"/>
</dbReference>
<dbReference type="PANTHER" id="PTHR43679:SF2">
    <property type="entry name" value="OCTANOYL-[GCVH]:PROTEIN N-OCTANOYLTRANSFERASE"/>
    <property type="match status" value="1"/>
</dbReference>
<dbReference type="EMBL" id="CP120733">
    <property type="protein sequence ID" value="WFD09462.1"/>
    <property type="molecule type" value="Genomic_DNA"/>
</dbReference>
<evidence type="ECO:0000313" key="3">
    <source>
        <dbReference type="Proteomes" id="UP001222800"/>
    </source>
</evidence>
<dbReference type="GO" id="GO:0016874">
    <property type="term" value="F:ligase activity"/>
    <property type="evidence" value="ECO:0007669"/>
    <property type="project" value="UniProtKB-KW"/>
</dbReference>
<reference evidence="2 3" key="1">
    <citation type="submission" date="2023-03" db="EMBL/GenBank/DDBJ databases">
        <title>Complete genome sequence of Tepidibacter sp. SWIR-1, isolated from a deep-sea hydrothermal vent.</title>
        <authorList>
            <person name="Li X."/>
        </authorList>
    </citation>
    <scope>NUCLEOTIDE SEQUENCE [LARGE SCALE GENOMIC DNA]</scope>
    <source>
        <strain evidence="2 3">SWIR-1</strain>
    </source>
</reference>
<dbReference type="Gene3D" id="3.30.930.10">
    <property type="entry name" value="Bira Bifunctional Protein, Domain 2"/>
    <property type="match status" value="1"/>
</dbReference>
<dbReference type="Pfam" id="PF21948">
    <property type="entry name" value="LplA-B_cat"/>
    <property type="match status" value="1"/>
</dbReference>
<proteinExistence type="predicted"/>